<feature type="compositionally biased region" description="Basic and acidic residues" evidence="1">
    <location>
        <begin position="1"/>
        <end position="24"/>
    </location>
</feature>
<gene>
    <name evidence="3" type="ORF">AQJ91_37910</name>
</gene>
<keyword evidence="2" id="KW-0472">Membrane</keyword>
<feature type="transmembrane region" description="Helical" evidence="2">
    <location>
        <begin position="30"/>
        <end position="50"/>
    </location>
</feature>
<dbReference type="EMBL" id="LMXB01000096">
    <property type="protein sequence ID" value="KUO16010.1"/>
    <property type="molecule type" value="Genomic_DNA"/>
</dbReference>
<organism evidence="3 4">
    <name type="scientific">Streptomyces dysideae</name>
    <dbReference type="NCBI Taxonomy" id="909626"/>
    <lineage>
        <taxon>Bacteria</taxon>
        <taxon>Bacillati</taxon>
        <taxon>Actinomycetota</taxon>
        <taxon>Actinomycetes</taxon>
        <taxon>Kitasatosporales</taxon>
        <taxon>Streptomycetaceae</taxon>
        <taxon>Streptomyces</taxon>
    </lineage>
</organism>
<keyword evidence="2" id="KW-0812">Transmembrane</keyword>
<dbReference type="AlphaFoldDB" id="A0A124IDS0"/>
<evidence type="ECO:0000313" key="3">
    <source>
        <dbReference type="EMBL" id="KUO16010.1"/>
    </source>
</evidence>
<evidence type="ECO:0000256" key="2">
    <source>
        <dbReference type="SAM" id="Phobius"/>
    </source>
</evidence>
<feature type="compositionally biased region" description="Low complexity" evidence="1">
    <location>
        <begin position="122"/>
        <end position="134"/>
    </location>
</feature>
<keyword evidence="4" id="KW-1185">Reference proteome</keyword>
<feature type="region of interest" description="Disordered" evidence="1">
    <location>
        <begin position="57"/>
        <end position="140"/>
    </location>
</feature>
<feature type="compositionally biased region" description="Polar residues" evidence="1">
    <location>
        <begin position="67"/>
        <end position="79"/>
    </location>
</feature>
<evidence type="ECO:0000313" key="4">
    <source>
        <dbReference type="Proteomes" id="UP000053260"/>
    </source>
</evidence>
<dbReference type="STRING" id="909626.AQJ91_37910"/>
<sequence>MTHEQEQEQDRDRDRLADEPERGPRPYVRLMAAIGAGGLVAATVAVVVSVSTDPVMQLPESVPTLPSDFSTGDLPTSLPSMPELPSDLPTDYTTNLPTAIPTEDLPTALPSDLLPSFPTDFPSLPSLPEMPSLPQAGGAS</sequence>
<name>A0A124IDS0_9ACTN</name>
<evidence type="ECO:0000256" key="1">
    <source>
        <dbReference type="SAM" id="MobiDB-lite"/>
    </source>
</evidence>
<dbReference type="RefSeq" id="WP_067031207.1">
    <property type="nucleotide sequence ID" value="NZ_KQ949109.1"/>
</dbReference>
<feature type="region of interest" description="Disordered" evidence="1">
    <location>
        <begin position="1"/>
        <end position="25"/>
    </location>
</feature>
<dbReference type="Proteomes" id="UP000053260">
    <property type="component" value="Unassembled WGS sequence"/>
</dbReference>
<accession>A0A124IDS0</accession>
<proteinExistence type="predicted"/>
<protein>
    <submittedName>
        <fullName evidence="3">Uncharacterized protein</fullName>
    </submittedName>
</protein>
<reference evidence="3 4" key="1">
    <citation type="submission" date="2015-10" db="EMBL/GenBank/DDBJ databases">
        <title>Draft genome sequence of Streptomyces sp. RV15, isolated from a marine sponge.</title>
        <authorList>
            <person name="Ruckert C."/>
            <person name="Abdelmohsen U.R."/>
            <person name="Winkler A."/>
            <person name="Hentschel U."/>
            <person name="Kalinowski J."/>
            <person name="Kampfer P."/>
            <person name="Glaeser S."/>
        </authorList>
    </citation>
    <scope>NUCLEOTIDE SEQUENCE [LARGE SCALE GENOMIC DNA]</scope>
    <source>
        <strain evidence="3 4">RV15</strain>
    </source>
</reference>
<keyword evidence="2" id="KW-1133">Transmembrane helix</keyword>
<comment type="caution">
    <text evidence="3">The sequence shown here is derived from an EMBL/GenBank/DDBJ whole genome shotgun (WGS) entry which is preliminary data.</text>
</comment>